<keyword evidence="1" id="KW-0812">Transmembrane</keyword>
<proteinExistence type="predicted"/>
<dbReference type="EMBL" id="CP121687">
    <property type="protein sequence ID" value="WZL70840.1"/>
    <property type="molecule type" value="Genomic_DNA"/>
</dbReference>
<keyword evidence="3" id="KW-1185">Reference proteome</keyword>
<evidence type="ECO:0000313" key="2">
    <source>
        <dbReference type="EMBL" id="WZL70840.1"/>
    </source>
</evidence>
<sequence length="162" mass="17854">MQTIQYITSLLTFYLKGEISLEQNFVKFKMPNTILGLIPLGAKKESVPINQLSVVESNFQVKLKRLIIGAVVVIIGLSMLSDSFLAALIMLVLGANTVITALETVLTIKTTAGSNKTIAFLIFEKAKADLVEEKLNQLIGNRMDDTNVSKQTDRIVEAIQNR</sequence>
<dbReference type="Proteomes" id="UP001486565">
    <property type="component" value="Chromosome"/>
</dbReference>
<accession>A0ABZ2Y664</accession>
<protein>
    <submittedName>
        <fullName evidence="2">Uncharacterized protein</fullName>
    </submittedName>
</protein>
<keyword evidence="1" id="KW-0472">Membrane</keyword>
<organism evidence="2 3">
    <name type="scientific">Defluviitalea saccharophila</name>
    <dbReference type="NCBI Taxonomy" id="879970"/>
    <lineage>
        <taxon>Bacteria</taxon>
        <taxon>Bacillati</taxon>
        <taxon>Bacillota</taxon>
        <taxon>Clostridia</taxon>
        <taxon>Lachnospirales</taxon>
        <taxon>Defluviitaleaceae</taxon>
        <taxon>Defluviitalea</taxon>
    </lineage>
</organism>
<keyword evidence="1" id="KW-1133">Transmembrane helix</keyword>
<gene>
    <name evidence="2" type="ORF">QBE51_04770</name>
</gene>
<name>A0ABZ2Y664_9FIRM</name>
<evidence type="ECO:0000313" key="3">
    <source>
        <dbReference type="Proteomes" id="UP001486565"/>
    </source>
</evidence>
<reference evidence="2 3" key="1">
    <citation type="submission" date="2023-03" db="EMBL/GenBank/DDBJ databases">
        <title>Novel Species.</title>
        <authorList>
            <person name="Ma S."/>
        </authorList>
    </citation>
    <scope>NUCLEOTIDE SEQUENCE [LARGE SCALE GENOMIC DNA]</scope>
    <source>
        <strain evidence="2 3">LIND6LT2</strain>
    </source>
</reference>
<feature type="transmembrane region" description="Helical" evidence="1">
    <location>
        <begin position="66"/>
        <end position="93"/>
    </location>
</feature>
<evidence type="ECO:0000256" key="1">
    <source>
        <dbReference type="SAM" id="Phobius"/>
    </source>
</evidence>
<dbReference type="RefSeq" id="WP_341877797.1">
    <property type="nucleotide sequence ID" value="NZ_CP121687.1"/>
</dbReference>